<dbReference type="RefSeq" id="WP_273600361.1">
    <property type="nucleotide sequence ID" value="NZ_JAQQXT010000006.1"/>
</dbReference>
<name>A0ABT5KDW3_9BURK</name>
<dbReference type="PANTHER" id="PTHR45138:SF9">
    <property type="entry name" value="DIGUANYLATE CYCLASE DGCM-RELATED"/>
    <property type="match status" value="1"/>
</dbReference>
<evidence type="ECO:0000313" key="8">
    <source>
        <dbReference type="Proteomes" id="UP001221189"/>
    </source>
</evidence>
<evidence type="ECO:0000256" key="1">
    <source>
        <dbReference type="ARBA" id="ARBA00012528"/>
    </source>
</evidence>
<dbReference type="InterPro" id="IPR001610">
    <property type="entry name" value="PAC"/>
</dbReference>
<comment type="caution">
    <text evidence="7">The sequence shown here is derived from an EMBL/GenBank/DDBJ whole genome shotgun (WGS) entry which is preliminary data.</text>
</comment>
<dbReference type="InterPro" id="IPR000160">
    <property type="entry name" value="GGDEF_dom"/>
</dbReference>
<dbReference type="InterPro" id="IPR029787">
    <property type="entry name" value="Nucleotide_cyclase"/>
</dbReference>
<dbReference type="InterPro" id="IPR035965">
    <property type="entry name" value="PAS-like_dom_sf"/>
</dbReference>
<feature type="domain" description="PAC" evidence="5">
    <location>
        <begin position="266"/>
        <end position="316"/>
    </location>
</feature>
<dbReference type="NCBIfam" id="TIGR00229">
    <property type="entry name" value="sensory_box"/>
    <property type="match status" value="1"/>
</dbReference>
<dbReference type="NCBIfam" id="TIGR00254">
    <property type="entry name" value="GGDEF"/>
    <property type="match status" value="1"/>
</dbReference>
<dbReference type="EC" id="2.7.7.65" evidence="1"/>
<feature type="domain" description="PAS" evidence="4">
    <location>
        <begin position="199"/>
        <end position="243"/>
    </location>
</feature>
<dbReference type="EMBL" id="JAQQXT010000006">
    <property type="protein sequence ID" value="MDC8772119.1"/>
    <property type="molecule type" value="Genomic_DNA"/>
</dbReference>
<dbReference type="GO" id="GO:0052621">
    <property type="term" value="F:diguanylate cyclase activity"/>
    <property type="evidence" value="ECO:0007669"/>
    <property type="project" value="UniProtKB-EC"/>
</dbReference>
<dbReference type="Gene3D" id="3.30.450.20">
    <property type="entry name" value="PAS domain"/>
    <property type="match status" value="2"/>
</dbReference>
<keyword evidence="3" id="KW-0812">Transmembrane</keyword>
<reference evidence="7 8" key="1">
    <citation type="submission" date="2022-10" db="EMBL/GenBank/DDBJ databases">
        <title>Paucibacter sp. hw1 Genome sequencing.</title>
        <authorList>
            <person name="Park S."/>
        </authorList>
    </citation>
    <scope>NUCLEOTIDE SEQUENCE [LARGE SCALE GENOMIC DNA]</scope>
    <source>
        <strain evidence="8">hw1</strain>
    </source>
</reference>
<dbReference type="Gene3D" id="3.30.70.270">
    <property type="match status" value="1"/>
</dbReference>
<dbReference type="Pfam" id="PF12860">
    <property type="entry name" value="PAS_7"/>
    <property type="match status" value="1"/>
</dbReference>
<proteinExistence type="predicted"/>
<feature type="transmembrane region" description="Helical" evidence="3">
    <location>
        <begin position="37"/>
        <end position="57"/>
    </location>
</feature>
<evidence type="ECO:0000259" key="4">
    <source>
        <dbReference type="PROSITE" id="PS50112"/>
    </source>
</evidence>
<dbReference type="Proteomes" id="UP001221189">
    <property type="component" value="Unassembled WGS sequence"/>
</dbReference>
<keyword evidence="3" id="KW-1133">Transmembrane helix</keyword>
<dbReference type="SMART" id="SM00267">
    <property type="entry name" value="GGDEF"/>
    <property type="match status" value="1"/>
</dbReference>
<dbReference type="PROSITE" id="PS50113">
    <property type="entry name" value="PAC"/>
    <property type="match status" value="1"/>
</dbReference>
<dbReference type="SMART" id="SM00086">
    <property type="entry name" value="PAC"/>
    <property type="match status" value="1"/>
</dbReference>
<keyword evidence="3" id="KW-0472">Membrane</keyword>
<evidence type="ECO:0000313" key="7">
    <source>
        <dbReference type="EMBL" id="MDC8772119.1"/>
    </source>
</evidence>
<evidence type="ECO:0000256" key="3">
    <source>
        <dbReference type="SAM" id="Phobius"/>
    </source>
</evidence>
<keyword evidence="7" id="KW-0808">Transferase</keyword>
<keyword evidence="7" id="KW-0548">Nucleotidyltransferase</keyword>
<dbReference type="InterPro" id="IPR043128">
    <property type="entry name" value="Rev_trsase/Diguanyl_cyclase"/>
</dbReference>
<dbReference type="SUPFAM" id="SSF55785">
    <property type="entry name" value="PYP-like sensor domain (PAS domain)"/>
    <property type="match status" value="1"/>
</dbReference>
<dbReference type="CDD" id="cd01949">
    <property type="entry name" value="GGDEF"/>
    <property type="match status" value="1"/>
</dbReference>
<dbReference type="InterPro" id="IPR000700">
    <property type="entry name" value="PAS-assoc_C"/>
</dbReference>
<gene>
    <name evidence="7" type="ORF">PRZ03_11110</name>
</gene>
<dbReference type="PROSITE" id="PS50887">
    <property type="entry name" value="GGDEF"/>
    <property type="match status" value="1"/>
</dbReference>
<dbReference type="InterPro" id="IPR050469">
    <property type="entry name" value="Diguanylate_Cyclase"/>
</dbReference>
<dbReference type="Pfam" id="PF13426">
    <property type="entry name" value="PAS_9"/>
    <property type="match status" value="1"/>
</dbReference>
<evidence type="ECO:0000259" key="6">
    <source>
        <dbReference type="PROSITE" id="PS50887"/>
    </source>
</evidence>
<dbReference type="PROSITE" id="PS50112">
    <property type="entry name" value="PAS"/>
    <property type="match status" value="1"/>
</dbReference>
<sequence length="494" mass="53910">MPRLTPFFKRCLLGLAALMALGLLGAAFWLGPARAPGLASIALGFAGLTLVLGALVLRHAWQETADAKRTLEEAIEALPASVEIFDENDRLVAFNRHLVEIYPHMEADFKRGARFEDLVRTSIALGGVPAAKGCEEEWLAQRMAARAKARFNPTEPLLQNLHEDRWVRVHERHTRAGGVIGVRMDVSDLVHEQQRLAASKAHLQAFVLTTPNGVLTLDTEGHVLALNPAAEALFGFEANELKGSHIDLLFGIWMGARLSLESLVGGSQELTARRRDGQELTLLLSVAEVKTSTTHRFVCIITDLSERKRQEVALQEANAQLAKQSVTDGLTGVGNRRYFDQLLQQEWQRSVRHGHSMACIMVDIDHFKLYNDRYGHVAGDDCLIRVAELLRACAGRSGEAVCRYGGEEFVLLLADCDLSGAMVVAQRCLDSIRLAAIEHDASPLRRRLSLSLGVAASVADAQGVAVSLVERADAALYAAKQAGRARIVSSELAA</sequence>
<keyword evidence="8" id="KW-1185">Reference proteome</keyword>
<dbReference type="InterPro" id="IPR000014">
    <property type="entry name" value="PAS"/>
</dbReference>
<dbReference type="SUPFAM" id="SSF55073">
    <property type="entry name" value="Nucleotide cyclase"/>
    <property type="match status" value="1"/>
</dbReference>
<dbReference type="CDD" id="cd00130">
    <property type="entry name" value="PAS"/>
    <property type="match status" value="1"/>
</dbReference>
<accession>A0ABT5KDW3</accession>
<dbReference type="Pfam" id="PF00990">
    <property type="entry name" value="GGDEF"/>
    <property type="match status" value="1"/>
</dbReference>
<feature type="domain" description="GGDEF" evidence="6">
    <location>
        <begin position="355"/>
        <end position="492"/>
    </location>
</feature>
<comment type="catalytic activity">
    <reaction evidence="2">
        <text>2 GTP = 3',3'-c-di-GMP + 2 diphosphate</text>
        <dbReference type="Rhea" id="RHEA:24898"/>
        <dbReference type="ChEBI" id="CHEBI:33019"/>
        <dbReference type="ChEBI" id="CHEBI:37565"/>
        <dbReference type="ChEBI" id="CHEBI:58805"/>
        <dbReference type="EC" id="2.7.7.65"/>
    </reaction>
</comment>
<dbReference type="SMART" id="SM00091">
    <property type="entry name" value="PAS"/>
    <property type="match status" value="1"/>
</dbReference>
<organism evidence="7 8">
    <name type="scientific">Roseateles albus</name>
    <dbReference type="NCBI Taxonomy" id="2987525"/>
    <lineage>
        <taxon>Bacteria</taxon>
        <taxon>Pseudomonadati</taxon>
        <taxon>Pseudomonadota</taxon>
        <taxon>Betaproteobacteria</taxon>
        <taxon>Burkholderiales</taxon>
        <taxon>Sphaerotilaceae</taxon>
        <taxon>Roseateles</taxon>
    </lineage>
</organism>
<evidence type="ECO:0000256" key="2">
    <source>
        <dbReference type="ARBA" id="ARBA00034247"/>
    </source>
</evidence>
<feature type="transmembrane region" description="Helical" evidence="3">
    <location>
        <begin position="12"/>
        <end position="31"/>
    </location>
</feature>
<protein>
    <recommendedName>
        <fullName evidence="1">diguanylate cyclase</fullName>
        <ecNumber evidence="1">2.7.7.65</ecNumber>
    </recommendedName>
</protein>
<evidence type="ECO:0000259" key="5">
    <source>
        <dbReference type="PROSITE" id="PS50113"/>
    </source>
</evidence>
<dbReference type="PANTHER" id="PTHR45138">
    <property type="entry name" value="REGULATORY COMPONENTS OF SENSORY TRANSDUCTION SYSTEM"/>
    <property type="match status" value="1"/>
</dbReference>